<dbReference type="EMBL" id="NBIV01000223">
    <property type="protein sequence ID" value="PXF41299.1"/>
    <property type="molecule type" value="Genomic_DNA"/>
</dbReference>
<accession>A0A2V3IGV1</accession>
<dbReference type="Pfam" id="PF04081">
    <property type="entry name" value="DNA_pol_delta_4"/>
    <property type="match status" value="1"/>
</dbReference>
<name>A0A2V3IGV1_9FLOR</name>
<evidence type="ECO:0000313" key="2">
    <source>
        <dbReference type="EMBL" id="PXF41299.1"/>
    </source>
</evidence>
<dbReference type="GO" id="GO:0003887">
    <property type="term" value="F:DNA-directed DNA polymerase activity"/>
    <property type="evidence" value="ECO:0007669"/>
    <property type="project" value="TreeGrafter"/>
</dbReference>
<sequence>MDYNPSHVESSLDTRTSLTHSPDASHHELREHVQKEQVLLEANEHMQNALNANAVASETFRNASACKCIPATPLEINQARIQKQSCQQRHQRVLKRFDQDTTYGPCSGVTREERLHRAKHFRLDIAAEVEQALLRQEQWQSVLKDEAGASY</sequence>
<organism evidence="2 3">
    <name type="scientific">Gracilariopsis chorda</name>
    <dbReference type="NCBI Taxonomy" id="448386"/>
    <lineage>
        <taxon>Eukaryota</taxon>
        <taxon>Rhodophyta</taxon>
        <taxon>Florideophyceae</taxon>
        <taxon>Rhodymeniophycidae</taxon>
        <taxon>Gracilariales</taxon>
        <taxon>Gracilariaceae</taxon>
        <taxon>Gracilariopsis</taxon>
    </lineage>
</organism>
<gene>
    <name evidence="2" type="ORF">BWQ96_08974</name>
</gene>
<dbReference type="GO" id="GO:0006261">
    <property type="term" value="P:DNA-templated DNA replication"/>
    <property type="evidence" value="ECO:0007669"/>
    <property type="project" value="TreeGrafter"/>
</dbReference>
<dbReference type="GO" id="GO:0043625">
    <property type="term" value="C:delta DNA polymerase complex"/>
    <property type="evidence" value="ECO:0007669"/>
    <property type="project" value="TreeGrafter"/>
</dbReference>
<dbReference type="GO" id="GO:0000731">
    <property type="term" value="P:DNA synthesis involved in DNA repair"/>
    <property type="evidence" value="ECO:0007669"/>
    <property type="project" value="InterPro"/>
</dbReference>
<dbReference type="Proteomes" id="UP000247409">
    <property type="component" value="Unassembled WGS sequence"/>
</dbReference>
<feature type="region of interest" description="Disordered" evidence="1">
    <location>
        <begin position="1"/>
        <end position="27"/>
    </location>
</feature>
<evidence type="ECO:0000313" key="3">
    <source>
        <dbReference type="Proteomes" id="UP000247409"/>
    </source>
</evidence>
<dbReference type="InterPro" id="IPR007218">
    <property type="entry name" value="DNA_pol_delta_4"/>
</dbReference>
<proteinExistence type="predicted"/>
<dbReference type="AlphaFoldDB" id="A0A2V3IGV1"/>
<reference evidence="2 3" key="1">
    <citation type="journal article" date="2018" name="Mol. Biol. Evol.">
        <title>Analysis of the draft genome of the red seaweed Gracilariopsis chorda provides insights into genome size evolution in Rhodophyta.</title>
        <authorList>
            <person name="Lee J."/>
            <person name="Yang E.C."/>
            <person name="Graf L."/>
            <person name="Yang J.H."/>
            <person name="Qiu H."/>
            <person name="Zel Zion U."/>
            <person name="Chan C.X."/>
            <person name="Stephens T.G."/>
            <person name="Weber A.P.M."/>
            <person name="Boo G.H."/>
            <person name="Boo S.M."/>
            <person name="Kim K.M."/>
            <person name="Shin Y."/>
            <person name="Jung M."/>
            <person name="Lee S.J."/>
            <person name="Yim H.S."/>
            <person name="Lee J.H."/>
            <person name="Bhattacharya D."/>
            <person name="Yoon H.S."/>
        </authorList>
    </citation>
    <scope>NUCLEOTIDE SEQUENCE [LARGE SCALE GENOMIC DNA]</scope>
    <source>
        <strain evidence="2 3">SKKU-2015</strain>
        <tissue evidence="2">Whole body</tissue>
    </source>
</reference>
<keyword evidence="3" id="KW-1185">Reference proteome</keyword>
<protein>
    <submittedName>
        <fullName evidence="2">Uncharacterized protein</fullName>
    </submittedName>
</protein>
<evidence type="ECO:0000256" key="1">
    <source>
        <dbReference type="SAM" id="MobiDB-lite"/>
    </source>
</evidence>
<comment type="caution">
    <text evidence="2">The sequence shown here is derived from an EMBL/GenBank/DDBJ whole genome shotgun (WGS) entry which is preliminary data.</text>
</comment>
<dbReference type="PANTHER" id="PTHR14303:SF0">
    <property type="entry name" value="DNA POLYMERASE DELTA SUBUNIT 4"/>
    <property type="match status" value="1"/>
</dbReference>
<dbReference type="OrthoDB" id="337486at2759"/>
<dbReference type="PANTHER" id="PTHR14303">
    <property type="entry name" value="DNA POLYMERASE DELTA SUBUNIT 4"/>
    <property type="match status" value="1"/>
</dbReference>
<feature type="compositionally biased region" description="Polar residues" evidence="1">
    <location>
        <begin position="7"/>
        <end position="22"/>
    </location>
</feature>